<evidence type="ECO:0000256" key="2">
    <source>
        <dbReference type="ARBA" id="ARBA00022692"/>
    </source>
</evidence>
<gene>
    <name evidence="7" type="ORF">SAMN02910280_2843</name>
</gene>
<feature type="transmembrane region" description="Helical" evidence="6">
    <location>
        <begin position="346"/>
        <end position="365"/>
    </location>
</feature>
<dbReference type="GO" id="GO:0032153">
    <property type="term" value="C:cell division site"/>
    <property type="evidence" value="ECO:0007669"/>
    <property type="project" value="TreeGrafter"/>
</dbReference>
<feature type="transmembrane region" description="Helical" evidence="6">
    <location>
        <begin position="20"/>
        <end position="38"/>
    </location>
</feature>
<feature type="transmembrane region" description="Helical" evidence="6">
    <location>
        <begin position="110"/>
        <end position="134"/>
    </location>
</feature>
<feature type="transmembrane region" description="Helical" evidence="6">
    <location>
        <begin position="146"/>
        <end position="163"/>
    </location>
</feature>
<keyword evidence="3" id="KW-0133">Cell shape</keyword>
<sequence length="385" mass="42279">MKSAFKKLPSGKHSIDGGLLFAVTLCAAISTLLIYSITHNKVLETVGSSYWKTQAFSMAAGIVAAVVISFIDYRKLVKLWVVFVPVALALTALTFTSLGYRREGADDQAWLNLGFIQFQPSEVLKLAFILTFGYHLSRDEEEMNKPLHMLLILIHGMIPIGIVGLQGDYGTAIVFAGIFAFMICSAKISWKYLVAAPFVVAAGVTAMWFFVLSEFHKKRILILFHPGTDPEYIEYQQDLGLAALKSGGVFGKGLFGKPDDYITVPEIHNDFIFTYAGQVFGFIGTVGLVIILAYICLKIFGDSRVCRDHLGKFICMGAFGLILTHCIMNIGMVLKVAPVIGVPLPFLSAGGTAMISMYAIIGLVLSTYSHRAVNYNVFYDEDEDD</sequence>
<dbReference type="Pfam" id="PF01098">
    <property type="entry name" value="FTSW_RODA_SPOVE"/>
    <property type="match status" value="1"/>
</dbReference>
<proteinExistence type="predicted"/>
<reference evidence="7 8" key="1">
    <citation type="submission" date="2016-11" db="EMBL/GenBank/DDBJ databases">
        <authorList>
            <person name="Jaros S."/>
            <person name="Januszkiewicz K."/>
            <person name="Wedrychowicz H."/>
        </authorList>
    </citation>
    <scope>NUCLEOTIDE SEQUENCE [LARGE SCALE GENOMIC DNA]</scope>
    <source>
        <strain evidence="7 8">YL228</strain>
    </source>
</reference>
<evidence type="ECO:0000256" key="5">
    <source>
        <dbReference type="ARBA" id="ARBA00023136"/>
    </source>
</evidence>
<dbReference type="GO" id="GO:0051301">
    <property type="term" value="P:cell division"/>
    <property type="evidence" value="ECO:0007669"/>
    <property type="project" value="InterPro"/>
</dbReference>
<evidence type="ECO:0000256" key="1">
    <source>
        <dbReference type="ARBA" id="ARBA00004141"/>
    </source>
</evidence>
<name>A0A1K1PLH9_RUMFL</name>
<dbReference type="Proteomes" id="UP000183461">
    <property type="component" value="Unassembled WGS sequence"/>
</dbReference>
<dbReference type="PANTHER" id="PTHR30474:SF1">
    <property type="entry name" value="PEPTIDOGLYCAN GLYCOSYLTRANSFERASE MRDB"/>
    <property type="match status" value="1"/>
</dbReference>
<dbReference type="EMBL" id="FPIP01000009">
    <property type="protein sequence ID" value="SFW48307.1"/>
    <property type="molecule type" value="Genomic_DNA"/>
</dbReference>
<feature type="transmembrane region" description="Helical" evidence="6">
    <location>
        <begin position="79"/>
        <end position="98"/>
    </location>
</feature>
<evidence type="ECO:0000256" key="4">
    <source>
        <dbReference type="ARBA" id="ARBA00022989"/>
    </source>
</evidence>
<dbReference type="PANTHER" id="PTHR30474">
    <property type="entry name" value="CELL CYCLE PROTEIN"/>
    <property type="match status" value="1"/>
</dbReference>
<dbReference type="RefSeq" id="WP_072301028.1">
    <property type="nucleotide sequence ID" value="NZ_CAMIZA010000087.1"/>
</dbReference>
<keyword evidence="5 6" id="KW-0472">Membrane</keyword>
<accession>A0A1K1PLH9</accession>
<feature type="transmembrane region" description="Helical" evidence="6">
    <location>
        <begin position="193"/>
        <end position="211"/>
    </location>
</feature>
<evidence type="ECO:0000256" key="6">
    <source>
        <dbReference type="SAM" id="Phobius"/>
    </source>
</evidence>
<feature type="transmembrane region" description="Helical" evidence="6">
    <location>
        <begin position="313"/>
        <end position="334"/>
    </location>
</feature>
<dbReference type="GO" id="GO:0008360">
    <property type="term" value="P:regulation of cell shape"/>
    <property type="evidence" value="ECO:0007669"/>
    <property type="project" value="UniProtKB-KW"/>
</dbReference>
<dbReference type="AlphaFoldDB" id="A0A1K1PLH9"/>
<protein>
    <submittedName>
        <fullName evidence="7">Rod shape determining protein RodA</fullName>
    </submittedName>
</protein>
<evidence type="ECO:0000313" key="8">
    <source>
        <dbReference type="Proteomes" id="UP000183461"/>
    </source>
</evidence>
<feature type="transmembrane region" description="Helical" evidence="6">
    <location>
        <begin position="169"/>
        <end position="186"/>
    </location>
</feature>
<comment type="subcellular location">
    <subcellularLocation>
        <location evidence="1">Membrane</location>
        <topology evidence="1">Multi-pass membrane protein</topology>
    </subcellularLocation>
</comment>
<evidence type="ECO:0000313" key="7">
    <source>
        <dbReference type="EMBL" id="SFW48307.1"/>
    </source>
</evidence>
<evidence type="ECO:0000256" key="3">
    <source>
        <dbReference type="ARBA" id="ARBA00022960"/>
    </source>
</evidence>
<keyword evidence="4 6" id="KW-1133">Transmembrane helix</keyword>
<feature type="transmembrane region" description="Helical" evidence="6">
    <location>
        <begin position="50"/>
        <end position="72"/>
    </location>
</feature>
<dbReference type="InterPro" id="IPR001182">
    <property type="entry name" value="FtsW/RodA"/>
</dbReference>
<dbReference type="GO" id="GO:0005886">
    <property type="term" value="C:plasma membrane"/>
    <property type="evidence" value="ECO:0007669"/>
    <property type="project" value="TreeGrafter"/>
</dbReference>
<keyword evidence="2 6" id="KW-0812">Transmembrane</keyword>
<dbReference type="GO" id="GO:0015648">
    <property type="term" value="F:lipid-linked peptidoglycan transporter activity"/>
    <property type="evidence" value="ECO:0007669"/>
    <property type="project" value="TreeGrafter"/>
</dbReference>
<organism evidence="7 8">
    <name type="scientific">Ruminococcus flavefaciens</name>
    <dbReference type="NCBI Taxonomy" id="1265"/>
    <lineage>
        <taxon>Bacteria</taxon>
        <taxon>Bacillati</taxon>
        <taxon>Bacillota</taxon>
        <taxon>Clostridia</taxon>
        <taxon>Eubacteriales</taxon>
        <taxon>Oscillospiraceae</taxon>
        <taxon>Ruminococcus</taxon>
    </lineage>
</organism>
<feature type="transmembrane region" description="Helical" evidence="6">
    <location>
        <begin position="279"/>
        <end position="301"/>
    </location>
</feature>